<reference evidence="3 4" key="1">
    <citation type="submission" date="2022-11" db="EMBL/GenBank/DDBJ databases">
        <title>Whole genome sequence of Eschrichtius robustus ER-17-0199.</title>
        <authorList>
            <person name="Bruniche-Olsen A."/>
            <person name="Black A.N."/>
            <person name="Fields C.J."/>
            <person name="Walden K."/>
            <person name="Dewoody J.A."/>
        </authorList>
    </citation>
    <scope>NUCLEOTIDE SEQUENCE [LARGE SCALE GENOMIC DNA]</scope>
    <source>
        <strain evidence="3">ER-17-0199</strain>
        <tissue evidence="3">Blubber</tissue>
    </source>
</reference>
<comment type="subcellular location">
    <subcellularLocation>
        <location evidence="1">Membrane</location>
    </subcellularLocation>
</comment>
<evidence type="ECO:0008006" key="5">
    <source>
        <dbReference type="Google" id="ProtNLM"/>
    </source>
</evidence>
<evidence type="ECO:0000256" key="2">
    <source>
        <dbReference type="ARBA" id="ARBA00023136"/>
    </source>
</evidence>
<dbReference type="InterPro" id="IPR015919">
    <property type="entry name" value="Cadherin-like_sf"/>
</dbReference>
<name>A0AB34GKU9_ESCRO</name>
<sequence length="108" mass="12238">MSEDTGTVYFDVANRLTGQIVDKSLVFNIRISDVNDHAPQFPEKEFNISVKENHTADCSSARISNQSGGLWRTTVVIHGHGSHTCVRRRQPHATFSRDSVRRLRGLRF</sequence>
<evidence type="ECO:0000313" key="3">
    <source>
        <dbReference type="EMBL" id="KAJ8779100.1"/>
    </source>
</evidence>
<dbReference type="GO" id="GO:0005886">
    <property type="term" value="C:plasma membrane"/>
    <property type="evidence" value="ECO:0007669"/>
    <property type="project" value="InterPro"/>
</dbReference>
<dbReference type="AlphaFoldDB" id="A0AB34GKU9"/>
<comment type="caution">
    <text evidence="3">The sequence shown here is derived from an EMBL/GenBank/DDBJ whole genome shotgun (WGS) entry which is preliminary data.</text>
</comment>
<dbReference type="InterPro" id="IPR020894">
    <property type="entry name" value="Cadherin_CS"/>
</dbReference>
<dbReference type="GO" id="GO:0005509">
    <property type="term" value="F:calcium ion binding"/>
    <property type="evidence" value="ECO:0007669"/>
    <property type="project" value="InterPro"/>
</dbReference>
<dbReference type="EMBL" id="JAIQCJ010002232">
    <property type="protein sequence ID" value="KAJ8779100.1"/>
    <property type="molecule type" value="Genomic_DNA"/>
</dbReference>
<accession>A0AB34GKU9</accession>
<gene>
    <name evidence="3" type="ORF">J1605_012951</name>
</gene>
<proteinExistence type="predicted"/>
<keyword evidence="4" id="KW-1185">Reference proteome</keyword>
<protein>
    <recommendedName>
        <fullName evidence="5">Cadherin domain-containing protein</fullName>
    </recommendedName>
</protein>
<keyword evidence="2" id="KW-0472">Membrane</keyword>
<organism evidence="3 4">
    <name type="scientific">Eschrichtius robustus</name>
    <name type="common">California gray whale</name>
    <name type="synonym">Eschrichtius gibbosus</name>
    <dbReference type="NCBI Taxonomy" id="9764"/>
    <lineage>
        <taxon>Eukaryota</taxon>
        <taxon>Metazoa</taxon>
        <taxon>Chordata</taxon>
        <taxon>Craniata</taxon>
        <taxon>Vertebrata</taxon>
        <taxon>Euteleostomi</taxon>
        <taxon>Mammalia</taxon>
        <taxon>Eutheria</taxon>
        <taxon>Laurasiatheria</taxon>
        <taxon>Artiodactyla</taxon>
        <taxon>Whippomorpha</taxon>
        <taxon>Cetacea</taxon>
        <taxon>Mysticeti</taxon>
        <taxon>Eschrichtiidae</taxon>
        <taxon>Eschrichtius</taxon>
    </lineage>
</organism>
<dbReference type="Proteomes" id="UP001159641">
    <property type="component" value="Unassembled WGS sequence"/>
</dbReference>
<dbReference type="SUPFAM" id="SSF49313">
    <property type="entry name" value="Cadherin-like"/>
    <property type="match status" value="1"/>
</dbReference>
<evidence type="ECO:0000256" key="1">
    <source>
        <dbReference type="ARBA" id="ARBA00004370"/>
    </source>
</evidence>
<dbReference type="PROSITE" id="PS00232">
    <property type="entry name" value="CADHERIN_1"/>
    <property type="match status" value="1"/>
</dbReference>
<evidence type="ECO:0000313" key="4">
    <source>
        <dbReference type="Proteomes" id="UP001159641"/>
    </source>
</evidence>
<dbReference type="GO" id="GO:0007155">
    <property type="term" value="P:cell adhesion"/>
    <property type="evidence" value="ECO:0007669"/>
    <property type="project" value="InterPro"/>
</dbReference>
<dbReference type="Gene3D" id="2.60.40.60">
    <property type="entry name" value="Cadherins"/>
    <property type="match status" value="1"/>
</dbReference>